<evidence type="ECO:0000256" key="2">
    <source>
        <dbReference type="SAM" id="Phobius"/>
    </source>
</evidence>
<dbReference type="Proteomes" id="UP000276133">
    <property type="component" value="Unassembled WGS sequence"/>
</dbReference>
<evidence type="ECO:0000313" key="4">
    <source>
        <dbReference type="Proteomes" id="UP000276133"/>
    </source>
</evidence>
<accession>A0A3M7RWJ8</accession>
<keyword evidence="2" id="KW-0812">Transmembrane</keyword>
<feature type="region of interest" description="Disordered" evidence="1">
    <location>
        <begin position="51"/>
        <end position="81"/>
    </location>
</feature>
<keyword evidence="4" id="KW-1185">Reference proteome</keyword>
<dbReference type="AlphaFoldDB" id="A0A3M7RWJ8"/>
<feature type="compositionally biased region" description="Low complexity" evidence="1">
    <location>
        <begin position="51"/>
        <end position="79"/>
    </location>
</feature>
<evidence type="ECO:0000313" key="3">
    <source>
        <dbReference type="EMBL" id="RNA27748.1"/>
    </source>
</evidence>
<proteinExistence type="predicted"/>
<comment type="caution">
    <text evidence="3">The sequence shown here is derived from an EMBL/GenBank/DDBJ whole genome shotgun (WGS) entry which is preliminary data.</text>
</comment>
<reference evidence="3 4" key="1">
    <citation type="journal article" date="2018" name="Sci. Rep.">
        <title>Genomic signatures of local adaptation to the degree of environmental predictability in rotifers.</title>
        <authorList>
            <person name="Franch-Gras L."/>
            <person name="Hahn C."/>
            <person name="Garcia-Roger E.M."/>
            <person name="Carmona M.J."/>
            <person name="Serra M."/>
            <person name="Gomez A."/>
        </authorList>
    </citation>
    <scope>NUCLEOTIDE SEQUENCE [LARGE SCALE GENOMIC DNA]</scope>
    <source>
        <strain evidence="3">HYR1</strain>
    </source>
</reference>
<feature type="transmembrane region" description="Helical" evidence="2">
    <location>
        <begin position="12"/>
        <end position="31"/>
    </location>
</feature>
<organism evidence="3 4">
    <name type="scientific">Brachionus plicatilis</name>
    <name type="common">Marine rotifer</name>
    <name type="synonym">Brachionus muelleri</name>
    <dbReference type="NCBI Taxonomy" id="10195"/>
    <lineage>
        <taxon>Eukaryota</taxon>
        <taxon>Metazoa</taxon>
        <taxon>Spiralia</taxon>
        <taxon>Gnathifera</taxon>
        <taxon>Rotifera</taxon>
        <taxon>Eurotatoria</taxon>
        <taxon>Monogononta</taxon>
        <taxon>Pseudotrocha</taxon>
        <taxon>Ploima</taxon>
        <taxon>Brachionidae</taxon>
        <taxon>Brachionus</taxon>
    </lineage>
</organism>
<gene>
    <name evidence="3" type="ORF">BpHYR1_011826</name>
</gene>
<protein>
    <submittedName>
        <fullName evidence="3">Uncharacterized protein</fullName>
    </submittedName>
</protein>
<evidence type="ECO:0000256" key="1">
    <source>
        <dbReference type="SAM" id="MobiDB-lite"/>
    </source>
</evidence>
<dbReference type="EMBL" id="REGN01002500">
    <property type="protein sequence ID" value="RNA27748.1"/>
    <property type="molecule type" value="Genomic_DNA"/>
</dbReference>
<keyword evidence="2" id="KW-1133">Transmembrane helix</keyword>
<sequence>MSFITSIGFNHTYVITFPTVLPYLLELMIFLEKIKFLNKKIFEREFNTRQTSTSTSNYSSNTPQASTSTSNYSSKTSSSEYDFGYEYNTCTRMKTRLCFEYKCVQHNTHIDFELKF</sequence>
<keyword evidence="2" id="KW-0472">Membrane</keyword>
<name>A0A3M7RWJ8_BRAPC</name>